<dbReference type="Proteomes" id="UP000626220">
    <property type="component" value="Unassembled WGS sequence"/>
</dbReference>
<dbReference type="PANTHER" id="PTHR33362:SF5">
    <property type="entry name" value="C4-DICARBOXYLATE TRAP TRANSPORTER LARGE PERMEASE PROTEIN DCTM"/>
    <property type="match status" value="1"/>
</dbReference>
<evidence type="ECO:0000256" key="2">
    <source>
        <dbReference type="ARBA" id="ARBA00022475"/>
    </source>
</evidence>
<proteinExistence type="inferred from homology"/>
<evidence type="ECO:0000256" key="7">
    <source>
        <dbReference type="RuleBase" id="RU369079"/>
    </source>
</evidence>
<feature type="transmembrane region" description="Helical" evidence="7">
    <location>
        <begin position="224"/>
        <end position="246"/>
    </location>
</feature>
<dbReference type="InterPro" id="IPR004681">
    <property type="entry name" value="TRAP_DctM"/>
</dbReference>
<dbReference type="InterPro" id="IPR010656">
    <property type="entry name" value="DctM"/>
</dbReference>
<dbReference type="EMBL" id="BNCJ01000004">
    <property type="protein sequence ID" value="GHF49494.1"/>
    <property type="molecule type" value="Genomic_DNA"/>
</dbReference>
<keyword evidence="5 7" id="KW-1133">Transmembrane helix</keyword>
<comment type="function">
    <text evidence="7">Part of the tripartite ATP-independent periplasmic (TRAP) transport system.</text>
</comment>
<gene>
    <name evidence="9" type="ORF">GCM10017056_21520</name>
</gene>
<protein>
    <recommendedName>
        <fullName evidence="7">TRAP transporter large permease protein</fullName>
    </recommendedName>
</protein>
<feature type="transmembrane region" description="Helical" evidence="7">
    <location>
        <begin position="324"/>
        <end position="341"/>
    </location>
</feature>
<organism evidence="9 10">
    <name type="scientific">Seohaeicola zhoushanensis</name>
    <dbReference type="NCBI Taxonomy" id="1569283"/>
    <lineage>
        <taxon>Bacteria</taxon>
        <taxon>Pseudomonadati</taxon>
        <taxon>Pseudomonadota</taxon>
        <taxon>Alphaproteobacteria</taxon>
        <taxon>Rhodobacterales</taxon>
        <taxon>Roseobacteraceae</taxon>
        <taxon>Seohaeicola</taxon>
    </lineage>
</organism>
<keyword evidence="7" id="KW-0813">Transport</keyword>
<comment type="subunit">
    <text evidence="7">The complex comprises the extracytoplasmic solute receptor protein and the two transmembrane proteins.</text>
</comment>
<keyword evidence="3 7" id="KW-0997">Cell inner membrane</keyword>
<keyword evidence="2" id="KW-1003">Cell membrane</keyword>
<dbReference type="AlphaFoldDB" id="A0A8J3M6X8"/>
<keyword evidence="4 7" id="KW-0812">Transmembrane</keyword>
<reference evidence="9" key="1">
    <citation type="journal article" date="2014" name="Int. J. Syst. Evol. Microbiol.">
        <title>Complete genome sequence of Corynebacterium casei LMG S-19264T (=DSM 44701T), isolated from a smear-ripened cheese.</title>
        <authorList>
            <consortium name="US DOE Joint Genome Institute (JGI-PGF)"/>
            <person name="Walter F."/>
            <person name="Albersmeier A."/>
            <person name="Kalinowski J."/>
            <person name="Ruckert C."/>
        </authorList>
    </citation>
    <scope>NUCLEOTIDE SEQUENCE</scope>
    <source>
        <strain evidence="9">KCTC 42650</strain>
    </source>
</reference>
<reference evidence="9" key="2">
    <citation type="submission" date="2020-09" db="EMBL/GenBank/DDBJ databases">
        <authorList>
            <person name="Sun Q."/>
            <person name="Kim S."/>
        </authorList>
    </citation>
    <scope>NUCLEOTIDE SEQUENCE</scope>
    <source>
        <strain evidence="9">KCTC 42650</strain>
    </source>
</reference>
<evidence type="ECO:0000256" key="4">
    <source>
        <dbReference type="ARBA" id="ARBA00022692"/>
    </source>
</evidence>
<dbReference type="RefSeq" id="WP_189680082.1">
    <property type="nucleotide sequence ID" value="NZ_BNCJ01000004.1"/>
</dbReference>
<feature type="transmembrane region" description="Helical" evidence="7">
    <location>
        <begin position="408"/>
        <end position="432"/>
    </location>
</feature>
<dbReference type="PANTHER" id="PTHR33362">
    <property type="entry name" value="SIALIC ACID TRAP TRANSPORTER PERMEASE PROTEIN SIAT-RELATED"/>
    <property type="match status" value="1"/>
</dbReference>
<evidence type="ECO:0000256" key="1">
    <source>
        <dbReference type="ARBA" id="ARBA00004429"/>
    </source>
</evidence>
<dbReference type="GO" id="GO:0005886">
    <property type="term" value="C:plasma membrane"/>
    <property type="evidence" value="ECO:0007669"/>
    <property type="project" value="UniProtKB-SubCell"/>
</dbReference>
<evidence type="ECO:0000313" key="10">
    <source>
        <dbReference type="Proteomes" id="UP000626220"/>
    </source>
</evidence>
<keyword evidence="10" id="KW-1185">Reference proteome</keyword>
<dbReference type="PIRSF" id="PIRSF006066">
    <property type="entry name" value="HI0050"/>
    <property type="match status" value="1"/>
</dbReference>
<feature type="transmembrane region" description="Helical" evidence="7">
    <location>
        <begin position="102"/>
        <end position="127"/>
    </location>
</feature>
<feature type="domain" description="TRAP C4-dicarboxylate transport system permease DctM subunit" evidence="8">
    <location>
        <begin position="13"/>
        <end position="423"/>
    </location>
</feature>
<feature type="transmembrane region" description="Helical" evidence="7">
    <location>
        <begin position="178"/>
        <end position="203"/>
    </location>
</feature>
<comment type="subcellular location">
    <subcellularLocation>
        <location evidence="1 7">Cell inner membrane</location>
        <topology evidence="1 7">Multi-pass membrane protein</topology>
    </subcellularLocation>
</comment>
<keyword evidence="6 7" id="KW-0472">Membrane</keyword>
<feature type="transmembrane region" description="Helical" evidence="7">
    <location>
        <begin position="282"/>
        <end position="304"/>
    </location>
</feature>
<evidence type="ECO:0000313" key="9">
    <source>
        <dbReference type="EMBL" id="GHF49494.1"/>
    </source>
</evidence>
<dbReference type="GO" id="GO:0022857">
    <property type="term" value="F:transmembrane transporter activity"/>
    <property type="evidence" value="ECO:0007669"/>
    <property type="project" value="UniProtKB-UniRule"/>
</dbReference>
<comment type="caution">
    <text evidence="9">The sequence shown here is derived from an EMBL/GenBank/DDBJ whole genome shotgun (WGS) entry which is preliminary data.</text>
</comment>
<dbReference type="Pfam" id="PF06808">
    <property type="entry name" value="DctM"/>
    <property type="match status" value="1"/>
</dbReference>
<evidence type="ECO:0000256" key="3">
    <source>
        <dbReference type="ARBA" id="ARBA00022519"/>
    </source>
</evidence>
<sequence length="433" mass="45388">MQSIDLALGFGLLGGMLILLLIGLPIAYSLLTAGLVGLILTRPWMAVEFLVSTFPYSASANLAYVVLPLFLFMGHMSFSAGIAHRAFDSARVWVGALPGGMAIATVFACAGFAAVSGSSLATSATVAQVAVPRMLKEGYSHAISAGSVAAAGTLGVLIPPSGLLIVYAIATETSVPDLFLAGIVPGILTAVLYAIMLFGWVKLVPGAGPSVRGQRTTMGEKMRAAFQSWEILLLFLIVMGTIYLGIGTATEAAAFGAAGAVLIVALRGGNRRAIIWRGLVDTGVTTSSVFLLIIGAGFFGLALTTTQVPQQLTLWLTQFDLPKWQLTLLLLLPYLFLGFFVDAITMMLLTLPIIFPVVLAAGINPILFGILVTKCAEIGAITPPVGLNIFVVKNTVPEIDVMHAFKGAIPFVVVELIIIGLLVAFNDIALILI</sequence>
<dbReference type="NCBIfam" id="TIGR00786">
    <property type="entry name" value="dctM"/>
    <property type="match status" value="1"/>
</dbReference>
<feature type="transmembrane region" description="Helical" evidence="7">
    <location>
        <begin position="348"/>
        <end position="372"/>
    </location>
</feature>
<name>A0A8J3M6X8_9RHOB</name>
<accession>A0A8J3M6X8</accession>
<feature type="transmembrane region" description="Helical" evidence="7">
    <location>
        <begin position="12"/>
        <end position="41"/>
    </location>
</feature>
<evidence type="ECO:0000256" key="5">
    <source>
        <dbReference type="ARBA" id="ARBA00022989"/>
    </source>
</evidence>
<evidence type="ECO:0000259" key="8">
    <source>
        <dbReference type="Pfam" id="PF06808"/>
    </source>
</evidence>
<comment type="caution">
    <text evidence="7">Lacks conserved residue(s) required for the propagation of feature annotation.</text>
</comment>
<comment type="similarity">
    <text evidence="7">Belongs to the TRAP transporter large permease family.</text>
</comment>
<evidence type="ECO:0000256" key="6">
    <source>
        <dbReference type="ARBA" id="ARBA00023136"/>
    </source>
</evidence>